<gene>
    <name evidence="2" type="ORF">BMI79_13255</name>
</gene>
<dbReference type="InterPro" id="IPR027417">
    <property type="entry name" value="P-loop_NTPase"/>
</dbReference>
<proteinExistence type="predicted"/>
<protein>
    <recommendedName>
        <fullName evidence="4">KAP NTPase domain-containing protein</fullName>
    </recommendedName>
</protein>
<dbReference type="Proteomes" id="UP000216021">
    <property type="component" value="Unassembled WGS sequence"/>
</dbReference>
<sequence>MDAQDTTIVINIDECNSYMKMGSDELIHQDVYKKLIFDIKNTILQTKEKNPLGDKSSVPTFQNEYPPSSGLVYFIDGSRGAGKTTFLRTVYENLPFELSQKDINSTSISISKLDYIDPTRLEACENLLLNVLRALKVAVDNSYMSLDNEPLKNNFRQAFKKLAGGLSLFRNGHDQLAHLDPELFFDRGLTQAEDSRSLRKYFHQAIDIACHLLNTDTLMLAFDDADTNAQHAFPLLECIRNYLDSPRLLILVTGDMELYSLLVRDEFSQRLPSVENKNNSWREEQRLRMLDHLEDQYVLKLFPLSRRQHLKTLNRLFGKMYDGTHPSSYKICSSRWNDVKRDPIKVLDEIISRGLRIASQSDIELFRTHLLKQPLRSILQVLQGCAPHLSKSDDDINNTWNRDLSDALRESLRAMAQGSLYKYGVVVDDLTANYLPTLSKAVFDLCCQDGDVDTAAYLRPQASNDDLNNCYLALAAEVAGQCAESASASIKYMLTGPGNVTLWGKEKRRMSDNMNQDLLYRQFSQYMAIGRNEDALNWARRATAVLAARHPSQAKAPVIDFGIIGLNKREPDEARGKGEGFSTIDSILSINYSRENKAYPTLAYSLLDVSSQSSRCYSSIYNILGLVERLFGARSHEEVSRRLKSTYPQLSISSPDWGGSIDTMSSEDNPHTVSDDTVKDSDNSELEGDLINSILAWQELNKESFKEFSPSSVLLGKIWIRIYFSLEKSSDRIRPGLLSGGRNVDDIMEINAACLINAFLVEEADHNLLDYSISPDRTNPLTSAFDILKKKKDFLKKNKSSLPLTTLISSCPIVLGLLKKESRIIIKEALSLDDTITNISSAELPVKAFIAGRWRKTEAEPKSRGRTKASTKIGDGE</sequence>
<evidence type="ECO:0000313" key="3">
    <source>
        <dbReference type="Proteomes" id="UP000216021"/>
    </source>
</evidence>
<name>A0A1S8CHU6_9GAMM</name>
<evidence type="ECO:0000313" key="2">
    <source>
        <dbReference type="EMBL" id="OMQ21676.1"/>
    </source>
</evidence>
<feature type="region of interest" description="Disordered" evidence="1">
    <location>
        <begin position="858"/>
        <end position="877"/>
    </location>
</feature>
<dbReference type="OrthoDB" id="8434746at2"/>
<evidence type="ECO:0008006" key="4">
    <source>
        <dbReference type="Google" id="ProtNLM"/>
    </source>
</evidence>
<feature type="region of interest" description="Disordered" evidence="1">
    <location>
        <begin position="654"/>
        <end position="683"/>
    </location>
</feature>
<dbReference type="AlphaFoldDB" id="A0A1S8CHU6"/>
<feature type="compositionally biased region" description="Basic and acidic residues" evidence="1">
    <location>
        <begin position="668"/>
        <end position="682"/>
    </location>
</feature>
<accession>A0A1S8CHU6</accession>
<dbReference type="Gene3D" id="3.40.50.300">
    <property type="entry name" value="P-loop containing nucleotide triphosphate hydrolases"/>
    <property type="match status" value="1"/>
</dbReference>
<dbReference type="EMBL" id="MOXD01000007">
    <property type="protein sequence ID" value="OMQ21676.1"/>
    <property type="molecule type" value="Genomic_DNA"/>
</dbReference>
<organism evidence="2 3">
    <name type="scientific">Serratia oryzae</name>
    <dbReference type="NCBI Taxonomy" id="2034155"/>
    <lineage>
        <taxon>Bacteria</taxon>
        <taxon>Pseudomonadati</taxon>
        <taxon>Pseudomonadota</taxon>
        <taxon>Gammaproteobacteria</taxon>
        <taxon>Enterobacterales</taxon>
        <taxon>Yersiniaceae</taxon>
        <taxon>Serratia</taxon>
    </lineage>
</organism>
<comment type="caution">
    <text evidence="2">The sequence shown here is derived from an EMBL/GenBank/DDBJ whole genome shotgun (WGS) entry which is preliminary data.</text>
</comment>
<dbReference type="SUPFAM" id="SSF52540">
    <property type="entry name" value="P-loop containing nucleoside triphosphate hydrolases"/>
    <property type="match status" value="1"/>
</dbReference>
<keyword evidence="3" id="KW-1185">Reference proteome</keyword>
<dbReference type="RefSeq" id="WP_076942692.1">
    <property type="nucleotide sequence ID" value="NZ_MOXD01000007.1"/>
</dbReference>
<reference evidence="2 3" key="1">
    <citation type="submission" date="2016-11" db="EMBL/GenBank/DDBJ databases">
        <title>Rahnella oryzae sp. nov., isolated from rice root.</title>
        <authorList>
            <person name="Zhang X.-X."/>
            <person name="Zhang J."/>
        </authorList>
    </citation>
    <scope>NUCLEOTIDE SEQUENCE [LARGE SCALE GENOMIC DNA]</scope>
    <source>
        <strain evidence="2 3">J11-6</strain>
    </source>
</reference>
<evidence type="ECO:0000256" key="1">
    <source>
        <dbReference type="SAM" id="MobiDB-lite"/>
    </source>
</evidence>